<accession>A0A6J7E893</accession>
<evidence type="ECO:0000313" key="1">
    <source>
        <dbReference type="EMBL" id="CAB4878781.1"/>
    </source>
</evidence>
<dbReference type="AlphaFoldDB" id="A0A6J7E893"/>
<protein>
    <submittedName>
        <fullName evidence="1">Unannotated protein</fullName>
    </submittedName>
</protein>
<proteinExistence type="predicted"/>
<organism evidence="1">
    <name type="scientific">freshwater metagenome</name>
    <dbReference type="NCBI Taxonomy" id="449393"/>
    <lineage>
        <taxon>unclassified sequences</taxon>
        <taxon>metagenomes</taxon>
        <taxon>ecological metagenomes</taxon>
    </lineage>
</organism>
<name>A0A6J7E893_9ZZZZ</name>
<sequence length="103" mass="11091">MVMLPVFTASAMSGKFFMPRARATILFALLGVSSVVEVSQPAGPGNPSFSRLTRMSMSATRAIRRASSSWILWETAAASARSSLSLSCQISVVMDQVYRTGVR</sequence>
<gene>
    <name evidence="1" type="ORF">UFOPK3472_00413</name>
</gene>
<reference evidence="1" key="1">
    <citation type="submission" date="2020-05" db="EMBL/GenBank/DDBJ databases">
        <authorList>
            <person name="Chiriac C."/>
            <person name="Salcher M."/>
            <person name="Ghai R."/>
            <person name="Kavagutti S V."/>
        </authorList>
    </citation>
    <scope>NUCLEOTIDE SEQUENCE</scope>
</reference>
<dbReference type="EMBL" id="CAFBLX010000016">
    <property type="protein sequence ID" value="CAB4878781.1"/>
    <property type="molecule type" value="Genomic_DNA"/>
</dbReference>